<evidence type="ECO:0000313" key="1">
    <source>
        <dbReference type="EMBL" id="OAF63768.1"/>
    </source>
</evidence>
<feature type="non-terminal residue" evidence="1">
    <location>
        <position position="87"/>
    </location>
</feature>
<name>A0A177AP26_9BILA</name>
<comment type="caution">
    <text evidence="1">The sequence shown here is derived from an EMBL/GenBank/DDBJ whole genome shotgun (WGS) entry which is preliminary data.</text>
</comment>
<dbReference type="EMBL" id="LWCA01002622">
    <property type="protein sequence ID" value="OAF63768.1"/>
    <property type="molecule type" value="Genomic_DNA"/>
</dbReference>
<organism evidence="1 2">
    <name type="scientific">Intoshia linei</name>
    <dbReference type="NCBI Taxonomy" id="1819745"/>
    <lineage>
        <taxon>Eukaryota</taxon>
        <taxon>Metazoa</taxon>
        <taxon>Spiralia</taxon>
        <taxon>Lophotrochozoa</taxon>
        <taxon>Mesozoa</taxon>
        <taxon>Orthonectida</taxon>
        <taxon>Rhopaluridae</taxon>
        <taxon>Intoshia</taxon>
    </lineage>
</organism>
<sequence>MEKYNGLITIHAKLFFKVSEKELEILQNQFTEFNIEINPNSPTNSHAMARNVACLMCKSIDIVISMNKCSKSITEIAAYGPINTNNN</sequence>
<reference evidence="1 2" key="1">
    <citation type="submission" date="2016-04" db="EMBL/GenBank/DDBJ databases">
        <title>The genome of Intoshia linei affirms orthonectids as highly simplified spiralians.</title>
        <authorList>
            <person name="Mikhailov K.V."/>
            <person name="Slusarev G.S."/>
            <person name="Nikitin M.A."/>
            <person name="Logacheva M.D."/>
            <person name="Penin A."/>
            <person name="Aleoshin V."/>
            <person name="Panchin Y.V."/>
        </authorList>
    </citation>
    <scope>NUCLEOTIDE SEQUENCE [LARGE SCALE GENOMIC DNA]</scope>
    <source>
        <strain evidence="1">Intl2013</strain>
        <tissue evidence="1">Whole animal</tissue>
    </source>
</reference>
<protein>
    <submittedName>
        <fullName evidence="1">Uncharacterized protein</fullName>
    </submittedName>
</protein>
<dbReference type="AlphaFoldDB" id="A0A177AP26"/>
<dbReference type="Proteomes" id="UP000078046">
    <property type="component" value="Unassembled WGS sequence"/>
</dbReference>
<keyword evidence="2" id="KW-1185">Reference proteome</keyword>
<evidence type="ECO:0000313" key="2">
    <source>
        <dbReference type="Proteomes" id="UP000078046"/>
    </source>
</evidence>
<proteinExistence type="predicted"/>
<accession>A0A177AP26</accession>
<gene>
    <name evidence="1" type="ORF">A3Q56_08526</name>
</gene>